<name>A0ABM9GXX8_STRGL</name>
<feature type="domain" description="Histidine kinase/HSP90-like ATPase" evidence="2">
    <location>
        <begin position="46"/>
        <end position="143"/>
    </location>
</feature>
<dbReference type="SUPFAM" id="SSF55874">
    <property type="entry name" value="ATPase domain of HSP90 chaperone/DNA topoisomerase II/histidine kinase"/>
    <property type="match status" value="1"/>
</dbReference>
<accession>A0ABM9GXX8</accession>
<dbReference type="Proteomes" id="UP001154015">
    <property type="component" value="Unassembled WGS sequence"/>
</dbReference>
<dbReference type="PANTHER" id="PTHR35526">
    <property type="entry name" value="ANTI-SIGMA-F FACTOR RSBW-RELATED"/>
    <property type="match status" value="1"/>
</dbReference>
<reference evidence="3" key="1">
    <citation type="submission" date="2022-03" db="EMBL/GenBank/DDBJ databases">
        <authorList>
            <person name="Leyn A S."/>
        </authorList>
    </citation>
    <scope>NUCLEOTIDE SEQUENCE</scope>
    <source>
        <strain evidence="3">Streptomyces globisporus 4-3</strain>
    </source>
</reference>
<dbReference type="CDD" id="cd16936">
    <property type="entry name" value="HATPase_RsbW-like"/>
    <property type="match status" value="1"/>
</dbReference>
<evidence type="ECO:0000259" key="2">
    <source>
        <dbReference type="Pfam" id="PF13581"/>
    </source>
</evidence>
<sequence length="244" mass="26180">MRVPVTLFSYALSRLVMASLLGAVIDMDGCRFGVVRKAWEMPFLAEPAGLAGLRNAVRFRLDLWGLADIAPDAQLCASELAANVFKHVGPGTCARLTVSMNGGRLRIEVSDPDTRGVPVLATREDGEEHGRGLVLVDALADRWGVVLRADSKATWCELVTGLRSSVDHMDGPQVARAEALLGLLGVSGRDKGVERGPVTVAHAEESAIDVIADLLHWLRAHGCDPDSALDRAQTSFEGQRSHVL</sequence>
<keyword evidence="4" id="KW-1185">Reference proteome</keyword>
<protein>
    <recommendedName>
        <fullName evidence="2">Histidine kinase/HSP90-like ATPase domain-containing protein</fullName>
    </recommendedName>
</protein>
<evidence type="ECO:0000313" key="3">
    <source>
        <dbReference type="EMBL" id="CAH9415416.1"/>
    </source>
</evidence>
<dbReference type="InterPro" id="IPR050267">
    <property type="entry name" value="Anti-sigma-factor_SerPK"/>
</dbReference>
<proteinExistence type="predicted"/>
<evidence type="ECO:0000313" key="4">
    <source>
        <dbReference type="Proteomes" id="UP001154015"/>
    </source>
</evidence>
<dbReference type="EMBL" id="CAKXYP010000006">
    <property type="protein sequence ID" value="CAH9415416.1"/>
    <property type="molecule type" value="Genomic_DNA"/>
</dbReference>
<dbReference type="Pfam" id="PF13581">
    <property type="entry name" value="HATPase_c_2"/>
    <property type="match status" value="1"/>
</dbReference>
<dbReference type="InterPro" id="IPR036890">
    <property type="entry name" value="HATPase_C_sf"/>
</dbReference>
<organism evidence="3 4">
    <name type="scientific">Streptomyces globisporus</name>
    <dbReference type="NCBI Taxonomy" id="1908"/>
    <lineage>
        <taxon>Bacteria</taxon>
        <taxon>Bacillati</taxon>
        <taxon>Actinomycetota</taxon>
        <taxon>Actinomycetes</taxon>
        <taxon>Kitasatosporales</taxon>
        <taxon>Streptomycetaceae</taxon>
        <taxon>Streptomyces</taxon>
    </lineage>
</organism>
<dbReference type="PANTHER" id="PTHR35526:SF3">
    <property type="entry name" value="ANTI-SIGMA-F FACTOR RSBW"/>
    <property type="match status" value="1"/>
</dbReference>
<evidence type="ECO:0000256" key="1">
    <source>
        <dbReference type="ARBA" id="ARBA00022527"/>
    </source>
</evidence>
<dbReference type="InterPro" id="IPR003594">
    <property type="entry name" value="HATPase_dom"/>
</dbReference>
<keyword evidence="1" id="KW-0418">Kinase</keyword>
<gene>
    <name evidence="3" type="ORF">SGL43_02432</name>
</gene>
<keyword evidence="1" id="KW-0808">Transferase</keyword>
<comment type="caution">
    <text evidence="3">The sequence shown here is derived from an EMBL/GenBank/DDBJ whole genome shotgun (WGS) entry which is preliminary data.</text>
</comment>
<dbReference type="Gene3D" id="3.30.565.10">
    <property type="entry name" value="Histidine kinase-like ATPase, C-terminal domain"/>
    <property type="match status" value="1"/>
</dbReference>
<keyword evidence="1" id="KW-0723">Serine/threonine-protein kinase</keyword>